<feature type="region of interest" description="Disordered" evidence="2">
    <location>
        <begin position="661"/>
        <end position="733"/>
    </location>
</feature>
<reference evidence="3 4" key="1">
    <citation type="journal article" date="2024" name="Nat. Commun.">
        <title>Phylogenomics reveals the evolutionary origins of lichenization in chlorophyte algae.</title>
        <authorList>
            <person name="Puginier C."/>
            <person name="Libourel C."/>
            <person name="Otte J."/>
            <person name="Skaloud P."/>
            <person name="Haon M."/>
            <person name="Grisel S."/>
            <person name="Petersen M."/>
            <person name="Berrin J.G."/>
            <person name="Delaux P.M."/>
            <person name="Dal Grande F."/>
            <person name="Keller J."/>
        </authorList>
    </citation>
    <scope>NUCLEOTIDE SEQUENCE [LARGE SCALE GENOMIC DNA]</scope>
    <source>
        <strain evidence="3 4">SAG 2145</strain>
    </source>
</reference>
<feature type="coiled-coil region" evidence="1">
    <location>
        <begin position="491"/>
        <end position="525"/>
    </location>
</feature>
<proteinExistence type="predicted"/>
<organism evidence="3 4">
    <name type="scientific">Apatococcus lobatus</name>
    <dbReference type="NCBI Taxonomy" id="904363"/>
    <lineage>
        <taxon>Eukaryota</taxon>
        <taxon>Viridiplantae</taxon>
        <taxon>Chlorophyta</taxon>
        <taxon>core chlorophytes</taxon>
        <taxon>Trebouxiophyceae</taxon>
        <taxon>Chlorellales</taxon>
        <taxon>Chlorellaceae</taxon>
        <taxon>Apatococcus</taxon>
    </lineage>
</organism>
<dbReference type="Proteomes" id="UP001438707">
    <property type="component" value="Unassembled WGS sequence"/>
</dbReference>
<feature type="coiled-coil region" evidence="1">
    <location>
        <begin position="433"/>
        <end position="460"/>
    </location>
</feature>
<evidence type="ECO:0000256" key="2">
    <source>
        <dbReference type="SAM" id="MobiDB-lite"/>
    </source>
</evidence>
<keyword evidence="4" id="KW-1185">Reference proteome</keyword>
<feature type="coiled-coil region" evidence="1">
    <location>
        <begin position="33"/>
        <end position="67"/>
    </location>
</feature>
<feature type="region of interest" description="Disordered" evidence="2">
    <location>
        <begin position="539"/>
        <end position="649"/>
    </location>
</feature>
<feature type="compositionally biased region" description="Basic and acidic residues" evidence="2">
    <location>
        <begin position="620"/>
        <end position="633"/>
    </location>
</feature>
<accession>A0AAW1QE87</accession>
<comment type="caution">
    <text evidence="3">The sequence shown here is derived from an EMBL/GenBank/DDBJ whole genome shotgun (WGS) entry which is preliminary data.</text>
</comment>
<evidence type="ECO:0000313" key="4">
    <source>
        <dbReference type="Proteomes" id="UP001438707"/>
    </source>
</evidence>
<dbReference type="AlphaFoldDB" id="A0AAW1QE87"/>
<feature type="coiled-coil region" evidence="1">
    <location>
        <begin position="96"/>
        <end position="398"/>
    </location>
</feature>
<sequence>MALTLPPSPCGSLGPDVLGQKEQELAVLRQHALHHLQQQVQLKELDNASLQDKANHLEQQLTAIRDAVAAKDAQLSRATASIAAMQHAGDAKDKLLLDMRDAIEEAEQGLQQEAEERRAVECQAQVRLAQQQDEATHTRLQLEGALADAQAAFDAQQNLVQETRQKAAEEQAAVRSDFDQRLQQEQAKLRMELDTAKSEAAAAQQKAEGWHVQAQAAADAERRAAHAIQAAAKRLQALEAHAAQQQQQLGVKQHEVARLQSQLQEAVNVQRQALAGAEAEHAKQVSEMLQSTEALRAALADQKADFEAQAQAAATAAASEAAQHQVRLAAAQGRAQGLQQEAEAARAGLVAGQKAWQDSLRAASQEQAAAAAGFENHLRQQRTELQAAIEEAAAQRSAAGRLSQQLQACEMERDSLLAKIQEDSKTASGHEELKELTSQLADAKQNLHALQESQTSWEKERDQMRSVISAMRSDMELACQDMQKPQSQPELESLRIELAAAQEEAAELSSENQQLMAMSNKLRSERDRGAILLAALPSPSSTWESEQFRRPASPELPASTSSPMVLSPLAASAAKQSASDSPSPVSTPCPAATNFTAQQSAESGSGSELPEGQQPAVARKNADSLAHRAEETGQPHMTSGSASEDMAKQLQRIESLAERISQAQAVAPSRPGANHKLGRSSHEGIAVEGASLPASDTKPSNAVQTSQASRFRNLQRRQAPRPRIRNYNLPDSE</sequence>
<feature type="compositionally biased region" description="Basic residues" evidence="2">
    <location>
        <begin position="713"/>
        <end position="724"/>
    </location>
</feature>
<keyword evidence="1" id="KW-0175">Coiled coil</keyword>
<dbReference type="EMBL" id="JALJOS010000046">
    <property type="protein sequence ID" value="KAK9819531.1"/>
    <property type="molecule type" value="Genomic_DNA"/>
</dbReference>
<gene>
    <name evidence="3" type="ORF">WJX74_005978</name>
</gene>
<name>A0AAW1QE87_9CHLO</name>
<feature type="compositionally biased region" description="Polar residues" evidence="2">
    <location>
        <begin position="697"/>
        <end position="712"/>
    </location>
</feature>
<evidence type="ECO:0000313" key="3">
    <source>
        <dbReference type="EMBL" id="KAK9819531.1"/>
    </source>
</evidence>
<evidence type="ECO:0000256" key="1">
    <source>
        <dbReference type="SAM" id="Coils"/>
    </source>
</evidence>
<protein>
    <submittedName>
        <fullName evidence="3">Uncharacterized protein</fullName>
    </submittedName>
</protein>
<feature type="compositionally biased region" description="Polar residues" evidence="2">
    <location>
        <begin position="593"/>
        <end position="606"/>
    </location>
</feature>
<feature type="compositionally biased region" description="Low complexity" evidence="2">
    <location>
        <begin position="567"/>
        <end position="584"/>
    </location>
</feature>